<evidence type="ECO:0000256" key="4">
    <source>
        <dbReference type="ARBA" id="ARBA00022597"/>
    </source>
</evidence>
<dbReference type="Pfam" id="PF02378">
    <property type="entry name" value="PTS_EIIC"/>
    <property type="match status" value="1"/>
</dbReference>
<dbReference type="InterPro" id="IPR003352">
    <property type="entry name" value="PTS_EIIC"/>
</dbReference>
<dbReference type="GO" id="GO:0008982">
    <property type="term" value="F:protein-N(PI)-phosphohistidine-sugar phosphotransferase activity"/>
    <property type="evidence" value="ECO:0007669"/>
    <property type="project" value="InterPro"/>
</dbReference>
<evidence type="ECO:0000256" key="2">
    <source>
        <dbReference type="ARBA" id="ARBA00022448"/>
    </source>
</evidence>
<evidence type="ECO:0000313" key="10">
    <source>
        <dbReference type="EMBL" id="MDB6247385.1"/>
    </source>
</evidence>
<name>A0AAW6BB34_LACAM</name>
<proteinExistence type="predicted"/>
<dbReference type="Proteomes" id="UP001141961">
    <property type="component" value="Unassembled WGS sequence"/>
</dbReference>
<feature type="domain" description="PTS EIIC type-3" evidence="9">
    <location>
        <begin position="1"/>
        <end position="319"/>
    </location>
</feature>
<keyword evidence="7 8" id="KW-0472">Membrane</keyword>
<evidence type="ECO:0000259" key="9">
    <source>
        <dbReference type="PROSITE" id="PS51105"/>
    </source>
</evidence>
<evidence type="ECO:0000256" key="8">
    <source>
        <dbReference type="SAM" id="Phobius"/>
    </source>
</evidence>
<dbReference type="GO" id="GO:0009401">
    <property type="term" value="P:phosphoenolpyruvate-dependent sugar phosphotransferase system"/>
    <property type="evidence" value="ECO:0007669"/>
    <property type="project" value="InterPro"/>
</dbReference>
<comment type="subcellular location">
    <subcellularLocation>
        <location evidence="1">Cell membrane</location>
        <topology evidence="1">Multi-pass membrane protein</topology>
    </subcellularLocation>
</comment>
<feature type="transmembrane region" description="Helical" evidence="8">
    <location>
        <begin position="250"/>
        <end position="271"/>
    </location>
</feature>
<dbReference type="EMBL" id="JAOTHD010000030">
    <property type="protein sequence ID" value="MDB6247385.1"/>
    <property type="molecule type" value="Genomic_DNA"/>
</dbReference>
<evidence type="ECO:0000256" key="7">
    <source>
        <dbReference type="ARBA" id="ARBA00023136"/>
    </source>
</evidence>
<feature type="transmembrane region" description="Helical" evidence="8">
    <location>
        <begin position="45"/>
        <end position="68"/>
    </location>
</feature>
<reference evidence="10" key="2">
    <citation type="submission" date="2022-10" db="EMBL/GenBank/DDBJ databases">
        <authorList>
            <person name="Kostovova I."/>
            <person name="Moravkova M."/>
            <person name="Pechar R."/>
        </authorList>
    </citation>
    <scope>NUCLEOTIDE SEQUENCE</scope>
    <source>
        <strain evidence="10">M597B</strain>
    </source>
</reference>
<evidence type="ECO:0000256" key="3">
    <source>
        <dbReference type="ARBA" id="ARBA00022475"/>
    </source>
</evidence>
<protein>
    <submittedName>
        <fullName evidence="10">PTS transporter subunit EIIC</fullName>
    </submittedName>
</protein>
<sequence>MGKDVAKQFLKNDDGNSAGIISLMSFLIITPLGQQKAGAFIPSTWLGASGLFSAMIVGIIAGRAYVYMRQHNWTIKMPAGVPPMVSDTFAALIPSLVIGVFFTLVALAFSVSSFGSFHQMIYSFIQTPLKNIGGSIWAMIFICFLEQLVWFFGIHGTNVIIPIVMPIWMSMDMQNLQAWKAGKPLPNITGYAFFNIVTWSGTALGLILLMLFFAKSKRYKTLGKLAVVPGLFGITEPAIFGTPLVLNFDFFVPFVFNNAVSVAIAYGLTKIGLVARFSGMQSVLGLPIGVIASCGGSVSIIVMQLVLQLVLSPLLWYPWFRMADNRAYAQEQAGTEK</sequence>
<dbReference type="PROSITE" id="PS51105">
    <property type="entry name" value="PTS_EIIC_TYPE_3"/>
    <property type="match status" value="1"/>
</dbReference>
<dbReference type="GO" id="GO:1901264">
    <property type="term" value="P:carbohydrate derivative transport"/>
    <property type="evidence" value="ECO:0007669"/>
    <property type="project" value="TreeGrafter"/>
</dbReference>
<keyword evidence="6 8" id="KW-1133">Transmembrane helix</keyword>
<organism evidence="10 11">
    <name type="scientific">Lactobacillus amylovorus</name>
    <dbReference type="NCBI Taxonomy" id="1604"/>
    <lineage>
        <taxon>Bacteria</taxon>
        <taxon>Bacillati</taxon>
        <taxon>Bacillota</taxon>
        <taxon>Bacilli</taxon>
        <taxon>Lactobacillales</taxon>
        <taxon>Lactobacillaceae</taxon>
        <taxon>Lactobacillus</taxon>
    </lineage>
</organism>
<dbReference type="AlphaFoldDB" id="A0AAW6BB34"/>
<reference evidence="10" key="1">
    <citation type="journal article" date="2022" name="Microorganisms">
        <title>Antibiotic Susceptibility, Resistance Gene Determinants and Corresponding Genomic Regions in Lactobacillus amylovorus Isolates Derived from Wild Boars and Domestic Pigs.</title>
        <authorList>
            <person name="Moravkova M."/>
            <person name="Kostovova I."/>
            <person name="Kavanova K."/>
            <person name="Pechar R."/>
            <person name="Stanek S."/>
            <person name="Brychta A."/>
            <person name="Zeman M."/>
            <person name="Kubasova T."/>
        </authorList>
    </citation>
    <scope>NUCLEOTIDE SEQUENCE</scope>
    <source>
        <strain evidence="10">M597B</strain>
    </source>
</reference>
<feature type="transmembrane region" description="Helical" evidence="8">
    <location>
        <begin position="88"/>
        <end position="115"/>
    </location>
</feature>
<dbReference type="NCBIfam" id="TIGR00410">
    <property type="entry name" value="lacE"/>
    <property type="match status" value="1"/>
</dbReference>
<feature type="transmembrane region" description="Helical" evidence="8">
    <location>
        <begin position="136"/>
        <end position="168"/>
    </location>
</feature>
<accession>A0AAW6BB34</accession>
<feature type="transmembrane region" description="Helical" evidence="8">
    <location>
        <begin position="15"/>
        <end position="33"/>
    </location>
</feature>
<evidence type="ECO:0000256" key="5">
    <source>
        <dbReference type="ARBA" id="ARBA00022692"/>
    </source>
</evidence>
<gene>
    <name evidence="10" type="ORF">ODV14_08705</name>
</gene>
<dbReference type="GO" id="GO:0005886">
    <property type="term" value="C:plasma membrane"/>
    <property type="evidence" value="ECO:0007669"/>
    <property type="project" value="UniProtKB-SubCell"/>
</dbReference>
<keyword evidence="2" id="KW-0813">Transport</keyword>
<evidence type="ECO:0000256" key="6">
    <source>
        <dbReference type="ARBA" id="ARBA00022989"/>
    </source>
</evidence>
<dbReference type="PANTHER" id="PTHR33989">
    <property type="match status" value="1"/>
</dbReference>
<dbReference type="InterPro" id="IPR004501">
    <property type="entry name" value="PTS_EIIC_3"/>
</dbReference>
<keyword evidence="5 8" id="KW-0812">Transmembrane</keyword>
<dbReference type="InterPro" id="IPR051088">
    <property type="entry name" value="PTS_Sugar-EIIC/EIIB"/>
</dbReference>
<feature type="transmembrane region" description="Helical" evidence="8">
    <location>
        <begin position="188"/>
        <end position="213"/>
    </location>
</feature>
<keyword evidence="3" id="KW-1003">Cell membrane</keyword>
<dbReference type="RefSeq" id="WP_271327208.1">
    <property type="nucleotide sequence ID" value="NZ_JAOTHC010000029.1"/>
</dbReference>
<comment type="caution">
    <text evidence="10">The sequence shown here is derived from an EMBL/GenBank/DDBJ whole genome shotgun (WGS) entry which is preliminary data.</text>
</comment>
<feature type="transmembrane region" description="Helical" evidence="8">
    <location>
        <begin position="283"/>
        <end position="311"/>
    </location>
</feature>
<feature type="transmembrane region" description="Helical" evidence="8">
    <location>
        <begin position="225"/>
        <end position="244"/>
    </location>
</feature>
<evidence type="ECO:0000313" key="11">
    <source>
        <dbReference type="Proteomes" id="UP001141961"/>
    </source>
</evidence>
<dbReference type="PANTHER" id="PTHR33989:SF4">
    <property type="entry name" value="PTS SYSTEM N,N'-DIACETYLCHITOBIOSE-SPECIFIC EIIC COMPONENT"/>
    <property type="match status" value="1"/>
</dbReference>
<keyword evidence="4" id="KW-0762">Sugar transport</keyword>
<evidence type="ECO:0000256" key="1">
    <source>
        <dbReference type="ARBA" id="ARBA00004651"/>
    </source>
</evidence>